<dbReference type="PROSITE" id="PS50043">
    <property type="entry name" value="HTH_LUXR_2"/>
    <property type="match status" value="1"/>
</dbReference>
<protein>
    <recommendedName>
        <fullName evidence="4">HTH luxR-type domain-containing protein</fullName>
    </recommendedName>
</protein>
<dbReference type="Pfam" id="PF00196">
    <property type="entry name" value="GerE"/>
    <property type="match status" value="1"/>
</dbReference>
<keyword evidence="2" id="KW-0238">DNA-binding</keyword>
<dbReference type="EMBL" id="MSIE01000119">
    <property type="protein sequence ID" value="OLF06595.1"/>
    <property type="molecule type" value="Genomic_DNA"/>
</dbReference>
<dbReference type="InterPro" id="IPR036388">
    <property type="entry name" value="WH-like_DNA-bd_sf"/>
</dbReference>
<evidence type="ECO:0000313" key="5">
    <source>
        <dbReference type="EMBL" id="OLF06595.1"/>
    </source>
</evidence>
<reference evidence="5 6" key="1">
    <citation type="submission" date="2016-12" db="EMBL/GenBank/DDBJ databases">
        <title>The draft genome sequence of Actinophytocola sp. 11-183.</title>
        <authorList>
            <person name="Wang W."/>
            <person name="Yuan L."/>
        </authorList>
    </citation>
    <scope>NUCLEOTIDE SEQUENCE [LARGE SCALE GENOMIC DNA]</scope>
    <source>
        <strain evidence="5 6">11-183</strain>
    </source>
</reference>
<dbReference type="OrthoDB" id="27092at2"/>
<proteinExistence type="predicted"/>
<dbReference type="Gene3D" id="1.10.10.10">
    <property type="entry name" value="Winged helix-like DNA-binding domain superfamily/Winged helix DNA-binding domain"/>
    <property type="match status" value="1"/>
</dbReference>
<evidence type="ECO:0000259" key="4">
    <source>
        <dbReference type="PROSITE" id="PS50043"/>
    </source>
</evidence>
<dbReference type="InterPro" id="IPR011990">
    <property type="entry name" value="TPR-like_helical_dom_sf"/>
</dbReference>
<name>A0A1Q8BWX7_9PSEU</name>
<comment type="caution">
    <text evidence="5">The sequence shown here is derived from an EMBL/GenBank/DDBJ whole genome shotgun (WGS) entry which is preliminary data.</text>
</comment>
<evidence type="ECO:0000256" key="3">
    <source>
        <dbReference type="ARBA" id="ARBA00023163"/>
    </source>
</evidence>
<dbReference type="AlphaFoldDB" id="A0A1Q8BWX7"/>
<dbReference type="CDD" id="cd06170">
    <property type="entry name" value="LuxR_C_like"/>
    <property type="match status" value="1"/>
</dbReference>
<dbReference type="Proteomes" id="UP000185596">
    <property type="component" value="Unassembled WGS sequence"/>
</dbReference>
<dbReference type="Gene3D" id="1.25.40.10">
    <property type="entry name" value="Tetratricopeptide repeat domain"/>
    <property type="match status" value="1"/>
</dbReference>
<keyword evidence="6" id="KW-1185">Reference proteome</keyword>
<keyword evidence="1" id="KW-0805">Transcription regulation</keyword>
<keyword evidence="3" id="KW-0804">Transcription</keyword>
<evidence type="ECO:0000313" key="6">
    <source>
        <dbReference type="Proteomes" id="UP000185596"/>
    </source>
</evidence>
<evidence type="ECO:0000256" key="1">
    <source>
        <dbReference type="ARBA" id="ARBA00023015"/>
    </source>
</evidence>
<dbReference type="GO" id="GO:0003677">
    <property type="term" value="F:DNA binding"/>
    <property type="evidence" value="ECO:0007669"/>
    <property type="project" value="UniProtKB-KW"/>
</dbReference>
<dbReference type="RefSeq" id="WP_075130326.1">
    <property type="nucleotide sequence ID" value="NZ_MSIE01000119.1"/>
</dbReference>
<dbReference type="GO" id="GO:0006355">
    <property type="term" value="P:regulation of DNA-templated transcription"/>
    <property type="evidence" value="ECO:0007669"/>
    <property type="project" value="InterPro"/>
</dbReference>
<dbReference type="SMART" id="SM00421">
    <property type="entry name" value="HTH_LUXR"/>
    <property type="match status" value="1"/>
</dbReference>
<dbReference type="InterPro" id="IPR000792">
    <property type="entry name" value="Tscrpt_reg_LuxR_C"/>
</dbReference>
<dbReference type="InterPro" id="IPR016032">
    <property type="entry name" value="Sig_transdc_resp-reg_C-effctor"/>
</dbReference>
<dbReference type="PRINTS" id="PR00038">
    <property type="entry name" value="HTHLUXR"/>
</dbReference>
<feature type="domain" description="HTH luxR-type" evidence="4">
    <location>
        <begin position="476"/>
        <end position="540"/>
    </location>
</feature>
<dbReference type="PANTHER" id="PTHR44688">
    <property type="entry name" value="DNA-BINDING TRANSCRIPTIONAL ACTIVATOR DEVR_DOSR"/>
    <property type="match status" value="1"/>
</dbReference>
<evidence type="ECO:0000256" key="2">
    <source>
        <dbReference type="ARBA" id="ARBA00023125"/>
    </source>
</evidence>
<organism evidence="5 6">
    <name type="scientific">Actinophytocola xanthii</name>
    <dbReference type="NCBI Taxonomy" id="1912961"/>
    <lineage>
        <taxon>Bacteria</taxon>
        <taxon>Bacillati</taxon>
        <taxon>Actinomycetota</taxon>
        <taxon>Actinomycetes</taxon>
        <taxon>Pseudonocardiales</taxon>
        <taxon>Pseudonocardiaceae</taxon>
    </lineage>
</organism>
<gene>
    <name evidence="5" type="ORF">BU204_36290</name>
</gene>
<dbReference type="PROSITE" id="PS00622">
    <property type="entry name" value="HTH_LUXR_1"/>
    <property type="match status" value="1"/>
</dbReference>
<dbReference type="SUPFAM" id="SSF46894">
    <property type="entry name" value="C-terminal effector domain of the bipartite response regulators"/>
    <property type="match status" value="1"/>
</dbReference>
<dbReference type="PANTHER" id="PTHR44688:SF16">
    <property type="entry name" value="DNA-BINDING TRANSCRIPTIONAL ACTIVATOR DEVR_DOSR"/>
    <property type="match status" value="1"/>
</dbReference>
<sequence length="543" mass="58887">MTVVGALERGRDACRRRAWADAYEQLSIADGQEPGLAPDDLERLATAAYLTGRDVVVYRTRAHQELVRRGDLPAAVRCAFWLAFVLLNRGELAHGGGWLTRARRLMPPDLDCVEQGYLLLPAARQHVMGGNWVEGGELSEKVASIGERWGDLDLVVLARYVQARALIRLGRVPEGVALLDELMVAVLADEVSEVVAGTTYCAAIEACQETFDLRRAREWTAALTRWCAARPGLVPFSSQCEVQRSEILQLHGAWPEALAAAGAAVERFTAEPGHPAAGTACYQAGELHRLTGELSAAETQYRRANRLGRLPQPGLALLRLAQGQQTAAMAAIRAALDDEPDPANRCRLLPACVEIAIAARDLPTARAAADELSGFADQLDSPVLCAAASHARGAVLLADGSPRDALSELRRAWTAWQNLDVPYETARVRVLIGLACRASGDEDTASMELDAAEWIFHQLGAVTALAQLTRPPINCHAAPAGLTSRETQVLRMVATGRTNRAIATELFLSEKTVARHLSNIFTKLNVTTRSAATRWAHERHVIE</sequence>
<dbReference type="SUPFAM" id="SSF48452">
    <property type="entry name" value="TPR-like"/>
    <property type="match status" value="2"/>
</dbReference>
<dbReference type="STRING" id="1912961.BU204_36290"/>
<accession>A0A1Q8BWX7</accession>